<organism evidence="5 6">
    <name type="scientific">Streptomyces armeniacus</name>
    <dbReference type="NCBI Taxonomy" id="83291"/>
    <lineage>
        <taxon>Bacteria</taxon>
        <taxon>Bacillati</taxon>
        <taxon>Actinomycetota</taxon>
        <taxon>Actinomycetes</taxon>
        <taxon>Kitasatosporales</taxon>
        <taxon>Streptomycetaceae</taxon>
        <taxon>Streptomyces</taxon>
    </lineage>
</organism>
<reference evidence="5 6" key="1">
    <citation type="submission" date="2018-07" db="EMBL/GenBank/DDBJ databases">
        <title>Draft genome of the type strain Streptomyces armeniacus ATCC 15676.</title>
        <authorList>
            <person name="Labana P."/>
            <person name="Gosse J.T."/>
            <person name="Boddy C.N."/>
        </authorList>
    </citation>
    <scope>NUCLEOTIDE SEQUENCE [LARGE SCALE GENOMIC DNA]</scope>
    <source>
        <strain evidence="5 6">ATCC 15676</strain>
    </source>
</reference>
<name>A0A345XRX8_9ACTN</name>
<evidence type="ECO:0000256" key="1">
    <source>
        <dbReference type="ARBA" id="ARBA00011046"/>
    </source>
</evidence>
<keyword evidence="4" id="KW-0804">Transcription</keyword>
<proteinExistence type="inferred from homology"/>
<sequence>MEGKGRLRVVLGALESEVMGVLWQAPGALTVREVLDALNEGRSEELAYTTVMTVLTRLTTKGVLSRSRRGRGFAYTPLAEDEAGAAVQEVLNRYGDAAVAHFLHASAASPTAKERLRRLLEDG</sequence>
<evidence type="ECO:0000256" key="4">
    <source>
        <dbReference type="ARBA" id="ARBA00023163"/>
    </source>
</evidence>
<dbReference type="InterPro" id="IPR005650">
    <property type="entry name" value="BlaI_family"/>
</dbReference>
<dbReference type="Pfam" id="PF03965">
    <property type="entry name" value="Penicillinase_R"/>
    <property type="match status" value="1"/>
</dbReference>
<dbReference type="Proteomes" id="UP000254425">
    <property type="component" value="Chromosome"/>
</dbReference>
<dbReference type="AlphaFoldDB" id="A0A345XRX8"/>
<dbReference type="GO" id="GO:0003677">
    <property type="term" value="F:DNA binding"/>
    <property type="evidence" value="ECO:0007669"/>
    <property type="project" value="UniProtKB-KW"/>
</dbReference>
<dbReference type="InterPro" id="IPR036390">
    <property type="entry name" value="WH_DNA-bd_sf"/>
</dbReference>
<dbReference type="EMBL" id="CP031320">
    <property type="protein sequence ID" value="AXK34394.1"/>
    <property type="molecule type" value="Genomic_DNA"/>
</dbReference>
<evidence type="ECO:0000256" key="3">
    <source>
        <dbReference type="ARBA" id="ARBA00023125"/>
    </source>
</evidence>
<dbReference type="KEGG" id="sarm:DVA86_18820"/>
<evidence type="ECO:0000256" key="2">
    <source>
        <dbReference type="ARBA" id="ARBA00023015"/>
    </source>
</evidence>
<protein>
    <submittedName>
        <fullName evidence="5">BlaI/MecI/CopY family transcriptional regulator</fullName>
    </submittedName>
</protein>
<keyword evidence="3" id="KW-0238">DNA-binding</keyword>
<accession>A0A345XRX8</accession>
<dbReference type="InterPro" id="IPR036388">
    <property type="entry name" value="WH-like_DNA-bd_sf"/>
</dbReference>
<keyword evidence="6" id="KW-1185">Reference proteome</keyword>
<gene>
    <name evidence="5" type="ORF">DVA86_18820</name>
</gene>
<keyword evidence="2" id="KW-0805">Transcription regulation</keyword>
<dbReference type="PIRSF" id="PIRSF019455">
    <property type="entry name" value="CopR_AtkY"/>
    <property type="match status" value="1"/>
</dbReference>
<dbReference type="GO" id="GO:0045892">
    <property type="term" value="P:negative regulation of DNA-templated transcription"/>
    <property type="evidence" value="ECO:0007669"/>
    <property type="project" value="InterPro"/>
</dbReference>
<comment type="similarity">
    <text evidence="1">Belongs to the BlaI transcriptional regulatory family.</text>
</comment>
<evidence type="ECO:0000313" key="5">
    <source>
        <dbReference type="EMBL" id="AXK34394.1"/>
    </source>
</evidence>
<dbReference type="SUPFAM" id="SSF46785">
    <property type="entry name" value="Winged helix' DNA-binding domain"/>
    <property type="match status" value="1"/>
</dbReference>
<dbReference type="Gene3D" id="1.10.10.10">
    <property type="entry name" value="Winged helix-like DNA-binding domain superfamily/Winged helix DNA-binding domain"/>
    <property type="match status" value="1"/>
</dbReference>
<evidence type="ECO:0000313" key="6">
    <source>
        <dbReference type="Proteomes" id="UP000254425"/>
    </source>
</evidence>